<evidence type="ECO:0000256" key="2">
    <source>
        <dbReference type="SAM" id="SignalP"/>
    </source>
</evidence>
<dbReference type="Gene3D" id="2.60.120.1560">
    <property type="match status" value="1"/>
</dbReference>
<evidence type="ECO:0000259" key="3">
    <source>
        <dbReference type="PROSITE" id="PS51820"/>
    </source>
</evidence>
<dbReference type="Pfam" id="PF10528">
    <property type="entry name" value="GLEYA"/>
    <property type="match status" value="1"/>
</dbReference>
<dbReference type="InterPro" id="IPR037524">
    <property type="entry name" value="PA14/GLEYA"/>
</dbReference>
<keyword evidence="2" id="KW-0732">Signal</keyword>
<evidence type="ECO:0000256" key="1">
    <source>
        <dbReference type="SAM" id="MobiDB-lite"/>
    </source>
</evidence>
<protein>
    <recommendedName>
        <fullName evidence="3">PA14 domain-containing protein</fullName>
    </recommendedName>
</protein>
<sequence>MSSDSIPIFYFLIGILQFSKLCQAQSCSKLNLTQSEPKFNGFQYMFLDMDTIDDVMVNVNAGVDDTDNNFYPTDDGDEDGTTSQENYKIDVNFLTHALSADPIIDEIGDGLIDPNFQVDIPNDSDGMTTLFNQTIDGTNFGLLFNRFFVPKITGSYKFSISADGAGLVSIMNSFDYYCCQNVSYDGYDVGDANANFLTEYSNIIADTGNSTDIKEVILHLEAGSVSLLQMIAVNRGGKGRFNFTIIDPNGKSLIGLPDYIADVEITPICNKVVSSIVTANVTSTTTYSTDFLSTTANELEIPEFQTIYYVMVPYIGSTSSSSMSSVSSSMVSLTSSSSVTSTNSFTSNSYNETSSSLSLTSTDNSISSNSSSTSRISLNSQSNTADGTYSSSSFTLSLSESSMTLSNLVSKSTIAPLSSSNITVTYNSAVQLTTTNMENGYANSSSVTESSEKLFSSTDISTIKDNESSKIQMKTTERFPCTKTECATELPEVSMQYTTRTVKCRTTVTTPCSVTHLDSVDVIMSTYTREVETIVTQVCSGNCGVVSLDNLVPETVTVQEAGNTYSPLTMTSASIYLVDSNKNKGNHFSTNIGTIFISLLSIFTMF</sequence>
<feature type="signal peptide" evidence="2">
    <location>
        <begin position="1"/>
        <end position="24"/>
    </location>
</feature>
<comment type="caution">
    <text evidence="4">The sequence shown here is derived from an EMBL/GenBank/DDBJ whole genome shotgun (WGS) entry which is preliminary data.</text>
</comment>
<gene>
    <name evidence="4" type="ORF">C6P45_003146</name>
</gene>
<keyword evidence="5" id="KW-1185">Reference proteome</keyword>
<feature type="region of interest" description="Disordered" evidence="1">
    <location>
        <begin position="353"/>
        <end position="389"/>
    </location>
</feature>
<evidence type="ECO:0000313" key="4">
    <source>
        <dbReference type="EMBL" id="KAG0655130.1"/>
    </source>
</evidence>
<proteinExistence type="predicted"/>
<organism evidence="4 5">
    <name type="scientific">Maudiozyma exigua</name>
    <name type="common">Yeast</name>
    <name type="synonym">Kazachstania exigua</name>
    <dbReference type="NCBI Taxonomy" id="34358"/>
    <lineage>
        <taxon>Eukaryota</taxon>
        <taxon>Fungi</taxon>
        <taxon>Dikarya</taxon>
        <taxon>Ascomycota</taxon>
        <taxon>Saccharomycotina</taxon>
        <taxon>Saccharomycetes</taxon>
        <taxon>Saccharomycetales</taxon>
        <taxon>Saccharomycetaceae</taxon>
        <taxon>Maudiozyma</taxon>
    </lineage>
</organism>
<feature type="domain" description="PA14" evidence="3">
    <location>
        <begin position="93"/>
        <end position="259"/>
    </location>
</feature>
<reference evidence="4 5" key="1">
    <citation type="submission" date="2020-11" db="EMBL/GenBank/DDBJ databases">
        <title>Kefir isolates.</title>
        <authorList>
            <person name="Marcisauskas S."/>
            <person name="Kim Y."/>
            <person name="Blasche S."/>
        </authorList>
    </citation>
    <scope>NUCLEOTIDE SEQUENCE [LARGE SCALE GENOMIC DNA]</scope>
    <source>
        <strain evidence="4 5">OG2</strain>
    </source>
</reference>
<name>A0A9P6VV95_MAUEX</name>
<evidence type="ECO:0000313" key="5">
    <source>
        <dbReference type="Proteomes" id="UP000750334"/>
    </source>
</evidence>
<dbReference type="EMBL" id="PUHR01000305">
    <property type="protein sequence ID" value="KAG0655130.1"/>
    <property type="molecule type" value="Genomic_DNA"/>
</dbReference>
<dbReference type="PROSITE" id="PS51820">
    <property type="entry name" value="PA14"/>
    <property type="match status" value="1"/>
</dbReference>
<accession>A0A9P6VV95</accession>
<dbReference type="AlphaFoldDB" id="A0A9P6VV95"/>
<feature type="chain" id="PRO_5040283838" description="PA14 domain-containing protein" evidence="2">
    <location>
        <begin position="25"/>
        <end position="606"/>
    </location>
</feature>
<dbReference type="InterPro" id="IPR018871">
    <property type="entry name" value="GLEYA_adhesin_domain"/>
</dbReference>
<dbReference type="Proteomes" id="UP000750334">
    <property type="component" value="Unassembled WGS sequence"/>
</dbReference>